<sequence length="173" mass="20124">MHYADIKKVDIANGEGVRVSVFVSGCRHHCKGCFNQIAWDFKYGKEFNDQTIDEIIKDMDHDYIEGLSLLGGEPLEPENQEGLAKLVERVKEKYPNKNIWCYTGFDFEKDVMGKMCKESQMAQKLVSNLDVIVDGKFDETQMDKTLRFRGSRNQRIIDVQESMKENHIKLFEF</sequence>
<keyword evidence="10" id="KW-0411">Iron-sulfur</keyword>
<dbReference type="GO" id="GO:0004748">
    <property type="term" value="F:ribonucleoside-diphosphate reductase activity, thioredoxin disulfide as acceptor"/>
    <property type="evidence" value="ECO:0007669"/>
    <property type="project" value="TreeGrafter"/>
</dbReference>
<dbReference type="InterPro" id="IPR058240">
    <property type="entry name" value="rSAM_sf"/>
</dbReference>
<dbReference type="EMBL" id="DVNH01000026">
    <property type="protein sequence ID" value="HIU51787.1"/>
    <property type="molecule type" value="Genomic_DNA"/>
</dbReference>
<evidence type="ECO:0000256" key="6">
    <source>
        <dbReference type="ARBA" id="ARBA00022691"/>
    </source>
</evidence>
<keyword evidence="8 12" id="KW-0560">Oxidoreductase</keyword>
<dbReference type="InterPro" id="IPR034457">
    <property type="entry name" value="Organic_radical-activating"/>
</dbReference>
<keyword evidence="7" id="KW-0479">Metal-binding</keyword>
<evidence type="ECO:0000256" key="2">
    <source>
        <dbReference type="ARBA" id="ARBA00003852"/>
    </source>
</evidence>
<dbReference type="NCBIfam" id="TIGR02491">
    <property type="entry name" value="NrdG"/>
    <property type="match status" value="1"/>
</dbReference>
<dbReference type="CDD" id="cd01335">
    <property type="entry name" value="Radical_SAM"/>
    <property type="match status" value="1"/>
</dbReference>
<evidence type="ECO:0000256" key="7">
    <source>
        <dbReference type="ARBA" id="ARBA00022723"/>
    </source>
</evidence>
<name>A0A9D1S9T3_9FIRM</name>
<dbReference type="PANTHER" id="PTHR30352:SF2">
    <property type="entry name" value="ANAEROBIC RIBONUCLEOSIDE-TRIPHOSPHATE REDUCTASE-ACTIVATING PROTEIN"/>
    <property type="match status" value="1"/>
</dbReference>
<dbReference type="Proteomes" id="UP000824093">
    <property type="component" value="Unassembled WGS sequence"/>
</dbReference>
<keyword evidence="6" id="KW-0949">S-adenosyl-L-methionine</keyword>
<evidence type="ECO:0000256" key="1">
    <source>
        <dbReference type="ARBA" id="ARBA00001966"/>
    </source>
</evidence>
<evidence type="ECO:0000313" key="13">
    <source>
        <dbReference type="EMBL" id="HIU51787.1"/>
    </source>
</evidence>
<dbReference type="PANTHER" id="PTHR30352">
    <property type="entry name" value="PYRUVATE FORMATE-LYASE-ACTIVATING ENZYME"/>
    <property type="match status" value="1"/>
</dbReference>
<gene>
    <name evidence="13" type="primary">nrdG</name>
    <name evidence="13" type="ORF">IAB70_04090</name>
</gene>
<dbReference type="InterPro" id="IPR012837">
    <property type="entry name" value="NrdG"/>
</dbReference>
<dbReference type="GO" id="GO:0046872">
    <property type="term" value="F:metal ion binding"/>
    <property type="evidence" value="ECO:0007669"/>
    <property type="project" value="UniProtKB-KW"/>
</dbReference>
<evidence type="ECO:0000256" key="5">
    <source>
        <dbReference type="ARBA" id="ARBA00022485"/>
    </source>
</evidence>
<dbReference type="GO" id="GO:0051539">
    <property type="term" value="F:4 iron, 4 sulfur cluster binding"/>
    <property type="evidence" value="ECO:0007669"/>
    <property type="project" value="UniProtKB-KW"/>
</dbReference>
<dbReference type="SFLD" id="SFLDS00029">
    <property type="entry name" value="Radical_SAM"/>
    <property type="match status" value="1"/>
</dbReference>
<dbReference type="SFLD" id="SFLDG01066">
    <property type="entry name" value="organic_radical-activating_enz"/>
    <property type="match status" value="1"/>
</dbReference>
<organism evidence="13 14">
    <name type="scientific">Candidatus Merdicola faecigallinarum</name>
    <dbReference type="NCBI Taxonomy" id="2840862"/>
    <lineage>
        <taxon>Bacteria</taxon>
        <taxon>Bacillati</taxon>
        <taxon>Bacillota</taxon>
        <taxon>Clostridia</taxon>
        <taxon>Candidatus Merdicola</taxon>
    </lineage>
</organism>
<comment type="caution">
    <text evidence="13">The sequence shown here is derived from an EMBL/GenBank/DDBJ whole genome shotgun (WGS) entry which is preliminary data.</text>
</comment>
<comment type="catalytic activity">
    <reaction evidence="11">
        <text>glycyl-[protein] + reduced [flavodoxin] + S-adenosyl-L-methionine = glycin-2-yl radical-[protein] + semiquinone [flavodoxin] + 5'-deoxyadenosine + L-methionine + H(+)</text>
        <dbReference type="Rhea" id="RHEA:61976"/>
        <dbReference type="Rhea" id="RHEA-COMP:10622"/>
        <dbReference type="Rhea" id="RHEA-COMP:14480"/>
        <dbReference type="Rhea" id="RHEA-COMP:15993"/>
        <dbReference type="Rhea" id="RHEA-COMP:15994"/>
        <dbReference type="ChEBI" id="CHEBI:15378"/>
        <dbReference type="ChEBI" id="CHEBI:17319"/>
        <dbReference type="ChEBI" id="CHEBI:29947"/>
        <dbReference type="ChEBI" id="CHEBI:32722"/>
        <dbReference type="ChEBI" id="CHEBI:57618"/>
        <dbReference type="ChEBI" id="CHEBI:57844"/>
        <dbReference type="ChEBI" id="CHEBI:59789"/>
        <dbReference type="ChEBI" id="CHEBI:140311"/>
    </reaction>
</comment>
<keyword evidence="9" id="KW-0408">Iron</keyword>
<dbReference type="SFLD" id="SFLDG01063">
    <property type="entry name" value="activating_enzymes__group_1"/>
    <property type="match status" value="1"/>
</dbReference>
<reference evidence="13" key="1">
    <citation type="submission" date="2020-10" db="EMBL/GenBank/DDBJ databases">
        <authorList>
            <person name="Gilroy R."/>
        </authorList>
    </citation>
    <scope>NUCLEOTIDE SEQUENCE</scope>
    <source>
        <strain evidence="13">CHK195-15760</strain>
    </source>
</reference>
<dbReference type="GO" id="GO:0043365">
    <property type="term" value="F:[formate-C-acetyltransferase]-activating enzyme activity"/>
    <property type="evidence" value="ECO:0007669"/>
    <property type="project" value="InterPro"/>
</dbReference>
<dbReference type="InterPro" id="IPR007197">
    <property type="entry name" value="rSAM"/>
</dbReference>
<evidence type="ECO:0000256" key="4">
    <source>
        <dbReference type="ARBA" id="ARBA00014281"/>
    </source>
</evidence>
<evidence type="ECO:0000256" key="12">
    <source>
        <dbReference type="PIRNR" id="PIRNR000368"/>
    </source>
</evidence>
<protein>
    <recommendedName>
        <fullName evidence="4 12">Anaerobic ribonucleoside-triphosphate reductase-activating protein</fullName>
        <ecNumber evidence="12">1.97.1.-</ecNumber>
    </recommendedName>
</protein>
<evidence type="ECO:0000256" key="3">
    <source>
        <dbReference type="ARBA" id="ARBA00009777"/>
    </source>
</evidence>
<dbReference type="EC" id="1.97.1.-" evidence="12"/>
<dbReference type="PIRSF" id="PIRSF000368">
    <property type="entry name" value="NrdG"/>
    <property type="match status" value="1"/>
</dbReference>
<evidence type="ECO:0000256" key="9">
    <source>
        <dbReference type="ARBA" id="ARBA00023004"/>
    </source>
</evidence>
<dbReference type="Gene3D" id="3.20.20.70">
    <property type="entry name" value="Aldolase class I"/>
    <property type="match status" value="1"/>
</dbReference>
<comment type="function">
    <text evidence="2 12">Activation of anaerobic ribonucleoside-triphosphate reductase under anaerobic conditions by generation of an organic free radical, using S-adenosylmethionine and reduced flavodoxin as cosubstrates to produce 5'-deoxy-adenosine.</text>
</comment>
<dbReference type="PROSITE" id="PS01087">
    <property type="entry name" value="RADICAL_ACTIVATING"/>
    <property type="match status" value="1"/>
</dbReference>
<comment type="similarity">
    <text evidence="3 12">Belongs to the organic radical-activating enzymes family.</text>
</comment>
<evidence type="ECO:0000256" key="8">
    <source>
        <dbReference type="ARBA" id="ARBA00023002"/>
    </source>
</evidence>
<evidence type="ECO:0000256" key="11">
    <source>
        <dbReference type="ARBA" id="ARBA00047365"/>
    </source>
</evidence>
<proteinExistence type="inferred from homology"/>
<keyword evidence="5" id="KW-0004">4Fe-4S</keyword>
<dbReference type="Pfam" id="PF13353">
    <property type="entry name" value="Fer4_12"/>
    <property type="match status" value="1"/>
</dbReference>
<evidence type="ECO:0000313" key="14">
    <source>
        <dbReference type="Proteomes" id="UP000824093"/>
    </source>
</evidence>
<reference evidence="13" key="2">
    <citation type="journal article" date="2021" name="PeerJ">
        <title>Extensive microbial diversity within the chicken gut microbiome revealed by metagenomics and culture.</title>
        <authorList>
            <person name="Gilroy R."/>
            <person name="Ravi A."/>
            <person name="Getino M."/>
            <person name="Pursley I."/>
            <person name="Horton D.L."/>
            <person name="Alikhan N.F."/>
            <person name="Baker D."/>
            <person name="Gharbi K."/>
            <person name="Hall N."/>
            <person name="Watson M."/>
            <person name="Adriaenssens E.M."/>
            <person name="Foster-Nyarko E."/>
            <person name="Jarju S."/>
            <person name="Secka A."/>
            <person name="Antonio M."/>
            <person name="Oren A."/>
            <person name="Chaudhuri R.R."/>
            <person name="La Ragione R."/>
            <person name="Hildebrand F."/>
            <person name="Pallen M.J."/>
        </authorList>
    </citation>
    <scope>NUCLEOTIDE SEQUENCE</scope>
    <source>
        <strain evidence="13">CHK195-15760</strain>
    </source>
</reference>
<accession>A0A9D1S9T3</accession>
<dbReference type="SFLD" id="SFLDF00299">
    <property type="entry name" value="anaerobic_ribonucleoside-triph"/>
    <property type="match status" value="1"/>
</dbReference>
<evidence type="ECO:0000256" key="10">
    <source>
        <dbReference type="ARBA" id="ARBA00023014"/>
    </source>
</evidence>
<comment type="cofactor">
    <cofactor evidence="1">
        <name>[4Fe-4S] cluster</name>
        <dbReference type="ChEBI" id="CHEBI:49883"/>
    </cofactor>
</comment>
<dbReference type="InterPro" id="IPR013785">
    <property type="entry name" value="Aldolase_TIM"/>
</dbReference>
<dbReference type="AlphaFoldDB" id="A0A9D1S9T3"/>
<dbReference type="SUPFAM" id="SSF102114">
    <property type="entry name" value="Radical SAM enzymes"/>
    <property type="match status" value="1"/>
</dbReference>
<dbReference type="InterPro" id="IPR001989">
    <property type="entry name" value="Radical_activat_CS"/>
</dbReference>